<sequence length="662" mass="72567">MEEKKEETKKGKEGRLLIGMAVAVLVVILCLMLDVRIGVGALVGIVAGSFLRPLLKDLFTDEPQEEPEENRFLDTAVLRENFSIPQNLPIPYAVLDIRGRVMMYNAPFAAVFPNSEDAKPVIEVLRKTSGAGEPQRVTVGDRSYKAALNHCDVVDKSGAVGAVLTLIMVDITKTCQLEKELEEQETVVGMILLDNYDDVLDSIDENRLPILSALIDRKFNQLAQAADAVIKKLEKDRYIFLLSKGSLERLKEKKFEPFNEIKEISVGEHIPVTLSMGIGIGGGSLEDAMANAKAAMDLALGRGGDQVLIKDGEKYLFFGGKSGEIHRNARIRARVKADALMELMGDASDILVMGHKNADLDSLGACIGICAMAKSIGKKCNIVMDKVSVGVKRLCDKMDESGKFGGVIVDGVDAMRMINDKTLLVIVDTHRESMVDSRQVLMAAKKIVVFDHHRKSTDFIEQAVLIYHEPYASSTSELITEMIQHMDKKVKLHQIEADALLAGITVDTKNFCVKTGAMTFESAAFLRRNGADSIRVRLLFQNDMDAYKAKATAVRDAELFRDHIAISVCPSDVENSTLTAAQAADDLMNVTGIQASFVCCKVEDTVYISARSFGEINVQRVMEKLGGGGHLTVSGAQLQDCTVEEAKEKVRAAIEEYLEEEA</sequence>
<feature type="binding site" evidence="2">
    <location>
        <position position="428"/>
    </location>
    <ligand>
        <name>Mn(2+)</name>
        <dbReference type="ChEBI" id="CHEBI:29035"/>
        <label>2</label>
    </ligand>
</feature>
<dbReference type="EC" id="3.1.4.-" evidence="1"/>
<organism evidence="5 6">
    <name type="scientific">Anaerotignum lactatifermentans DSM 14214</name>
    <dbReference type="NCBI Taxonomy" id="1121323"/>
    <lineage>
        <taxon>Bacteria</taxon>
        <taxon>Bacillati</taxon>
        <taxon>Bacillota</taxon>
        <taxon>Clostridia</taxon>
        <taxon>Lachnospirales</taxon>
        <taxon>Anaerotignaceae</taxon>
        <taxon>Anaerotignum</taxon>
    </lineage>
</organism>
<dbReference type="GO" id="GO:0016787">
    <property type="term" value="F:hydrolase activity"/>
    <property type="evidence" value="ECO:0007669"/>
    <property type="project" value="UniProtKB-UniRule"/>
</dbReference>
<protein>
    <recommendedName>
        <fullName evidence="1">Cyclic-di-AMP phosphodiesterase</fullName>
        <ecNumber evidence="1">3.1.4.-</ecNumber>
    </recommendedName>
</protein>
<comment type="cofactor">
    <cofactor evidence="2">
        <name>Mn(2+)</name>
        <dbReference type="ChEBI" id="CHEBI:29035"/>
    </cofactor>
    <text evidence="2">For phosphodiesterase activity, probably binds 2 Mn(2+) per subunit.</text>
</comment>
<dbReference type="InterPro" id="IPR038763">
    <property type="entry name" value="DHH_sf"/>
</dbReference>
<comment type="function">
    <text evidence="1">Has phosphodiesterase (PDE) activity against cyclic-di-AMP (c-di-AMP).</text>
</comment>
<comment type="catalytic activity">
    <reaction evidence="1">
        <text>3',3'-c-di-AMP + H2O = 5'-O-phosphonoadenylyl-(3'-&gt;5')-adenosine + H(+)</text>
        <dbReference type="Rhea" id="RHEA:54420"/>
        <dbReference type="ChEBI" id="CHEBI:15377"/>
        <dbReference type="ChEBI" id="CHEBI:15378"/>
        <dbReference type="ChEBI" id="CHEBI:71500"/>
        <dbReference type="ChEBI" id="CHEBI:138171"/>
    </reaction>
</comment>
<dbReference type="GO" id="GO:0005886">
    <property type="term" value="C:plasma membrane"/>
    <property type="evidence" value="ECO:0007669"/>
    <property type="project" value="UniProtKB-SubCell"/>
</dbReference>
<comment type="similarity">
    <text evidence="1">Belongs to the GdpP/PdeA phosphodiesterase family.</text>
</comment>
<keyword evidence="1 3" id="KW-0472">Membrane</keyword>
<feature type="binding site" evidence="2">
    <location>
        <position position="507"/>
    </location>
    <ligand>
        <name>Mn(2+)</name>
        <dbReference type="ChEBI" id="CHEBI:29035"/>
        <label>2</label>
    </ligand>
</feature>
<dbReference type="RefSeq" id="WP_072853199.1">
    <property type="nucleotide sequence ID" value="NZ_FRAH01000078.1"/>
</dbReference>
<feature type="binding site" evidence="2">
    <location>
        <position position="355"/>
    </location>
    <ligand>
        <name>Mn(2+)</name>
        <dbReference type="ChEBI" id="CHEBI:29035"/>
        <label>1</label>
    </ligand>
</feature>
<keyword evidence="1" id="KW-1003">Cell membrane</keyword>
<dbReference type="InterPro" id="IPR003156">
    <property type="entry name" value="DHHA1_dom"/>
</dbReference>
<dbReference type="PANTHER" id="PTHR47618:SF2">
    <property type="entry name" value="CYCLIC-DI-AMP PHOSPHODIESTERASE GDPP"/>
    <property type="match status" value="1"/>
</dbReference>
<keyword evidence="2" id="KW-0464">Manganese</keyword>
<dbReference type="InterPro" id="IPR001667">
    <property type="entry name" value="DDH_dom"/>
</dbReference>
<gene>
    <name evidence="5" type="ORF">SAMN02745138_03060</name>
</gene>
<keyword evidence="2" id="KW-0479">Metal-binding</keyword>
<keyword evidence="1" id="KW-0378">Hydrolase</keyword>
<feature type="binding site" evidence="2">
    <location>
        <position position="428"/>
    </location>
    <ligand>
        <name>Mn(2+)</name>
        <dbReference type="ChEBI" id="CHEBI:29035"/>
        <label>1</label>
    </ligand>
</feature>
<feature type="binding site" evidence="2">
    <location>
        <position position="359"/>
    </location>
    <ligand>
        <name>Mn(2+)</name>
        <dbReference type="ChEBI" id="CHEBI:29035"/>
        <label>1</label>
    </ligand>
</feature>
<keyword evidence="6" id="KW-1185">Reference proteome</keyword>
<dbReference type="Pfam" id="PF24898">
    <property type="entry name" value="GGDEF_GdpP"/>
    <property type="match status" value="1"/>
</dbReference>
<evidence type="ECO:0000313" key="6">
    <source>
        <dbReference type="Proteomes" id="UP000183975"/>
    </source>
</evidence>
<dbReference type="GO" id="GO:0106409">
    <property type="term" value="F:cyclic-di-AMP phosphodiesterase activity"/>
    <property type="evidence" value="ECO:0007669"/>
    <property type="project" value="RHEA"/>
</dbReference>
<dbReference type="Proteomes" id="UP000183975">
    <property type="component" value="Unassembled WGS sequence"/>
</dbReference>
<proteinExistence type="inferred from homology"/>
<dbReference type="PROSITE" id="PS50887">
    <property type="entry name" value="GGDEF"/>
    <property type="match status" value="1"/>
</dbReference>
<dbReference type="InterPro" id="IPR051319">
    <property type="entry name" value="Oligoribo/pAp-PDE_c-di-AMP_PDE"/>
</dbReference>
<evidence type="ECO:0000256" key="2">
    <source>
        <dbReference type="PIRSR" id="PIRSR026583-50"/>
    </source>
</evidence>
<accession>A0A1M6YQE0</accession>
<evidence type="ECO:0000256" key="3">
    <source>
        <dbReference type="SAM" id="Phobius"/>
    </source>
</evidence>
<feature type="binding site" evidence="2">
    <location>
        <position position="452"/>
    </location>
    <ligand>
        <name>Mn(2+)</name>
        <dbReference type="ChEBI" id="CHEBI:29035"/>
        <label>2</label>
    </ligand>
</feature>
<comment type="subcellular location">
    <subcellularLocation>
        <location evidence="1">Cell membrane</location>
    </subcellularLocation>
</comment>
<dbReference type="InterPro" id="IPR000160">
    <property type="entry name" value="GGDEF_dom"/>
</dbReference>
<dbReference type="FunFam" id="3.90.1640.10:FF:000002">
    <property type="entry name" value="Cyclic-di-AMP phosphodiesterase"/>
    <property type="match status" value="1"/>
</dbReference>
<dbReference type="OrthoDB" id="9759476at2"/>
<feature type="domain" description="GGDEF" evidence="4">
    <location>
        <begin position="184"/>
        <end position="312"/>
    </location>
</feature>
<dbReference type="EMBL" id="FRAH01000078">
    <property type="protein sequence ID" value="SHL20370.1"/>
    <property type="molecule type" value="Genomic_DNA"/>
</dbReference>
<dbReference type="AlphaFoldDB" id="A0A1M6YQE0"/>
<dbReference type="GO" id="GO:0003676">
    <property type="term" value="F:nucleic acid binding"/>
    <property type="evidence" value="ECO:0007669"/>
    <property type="project" value="UniProtKB-UniRule"/>
</dbReference>
<reference evidence="5 6" key="1">
    <citation type="submission" date="2016-11" db="EMBL/GenBank/DDBJ databases">
        <authorList>
            <person name="Jaros S."/>
            <person name="Januszkiewicz K."/>
            <person name="Wedrychowicz H."/>
        </authorList>
    </citation>
    <scope>NUCLEOTIDE SEQUENCE [LARGE SCALE GENOMIC DNA]</scope>
    <source>
        <strain evidence="5 6">DSM 14214</strain>
    </source>
</reference>
<dbReference type="SUPFAM" id="SSF64182">
    <property type="entry name" value="DHH phosphoesterases"/>
    <property type="match status" value="1"/>
</dbReference>
<dbReference type="Pfam" id="PF01368">
    <property type="entry name" value="DHH"/>
    <property type="match status" value="1"/>
</dbReference>
<dbReference type="PANTHER" id="PTHR47618">
    <property type="entry name" value="BIFUNCTIONAL OLIGORIBONUCLEASE AND PAP PHOSPHATASE NRNA"/>
    <property type="match status" value="1"/>
</dbReference>
<keyword evidence="3" id="KW-1133">Transmembrane helix</keyword>
<name>A0A1M6YQE0_9FIRM</name>
<feature type="transmembrane region" description="Helical" evidence="3">
    <location>
        <begin position="21"/>
        <end position="51"/>
    </location>
</feature>
<dbReference type="InterPro" id="IPR014528">
    <property type="entry name" value="GdpP/PdeA"/>
</dbReference>
<evidence type="ECO:0000256" key="1">
    <source>
        <dbReference type="PIRNR" id="PIRNR026583"/>
    </source>
</evidence>
<keyword evidence="3" id="KW-0812">Transmembrane</keyword>
<dbReference type="GO" id="GO:0046872">
    <property type="term" value="F:metal ion binding"/>
    <property type="evidence" value="ECO:0007669"/>
    <property type="project" value="UniProtKB-KW"/>
</dbReference>
<evidence type="ECO:0000313" key="5">
    <source>
        <dbReference type="EMBL" id="SHL20370.1"/>
    </source>
</evidence>
<feature type="binding site" evidence="2">
    <location>
        <position position="361"/>
    </location>
    <ligand>
        <name>Mn(2+)</name>
        <dbReference type="ChEBI" id="CHEBI:29035"/>
        <label>2</label>
    </ligand>
</feature>
<dbReference type="Gene3D" id="3.90.1640.10">
    <property type="entry name" value="inorganic pyrophosphatase (n-terminal core)"/>
    <property type="match status" value="1"/>
</dbReference>
<dbReference type="Gene3D" id="3.10.310.30">
    <property type="match status" value="1"/>
</dbReference>
<dbReference type="Pfam" id="PF02272">
    <property type="entry name" value="DHHA1"/>
    <property type="match status" value="1"/>
</dbReference>
<evidence type="ECO:0000259" key="4">
    <source>
        <dbReference type="PROSITE" id="PS50887"/>
    </source>
</evidence>
<dbReference type="PIRSF" id="PIRSF026583">
    <property type="entry name" value="YybT"/>
    <property type="match status" value="1"/>
</dbReference>